<feature type="region of interest" description="Disordered" evidence="1">
    <location>
        <begin position="1"/>
        <end position="30"/>
    </location>
</feature>
<reference evidence="3" key="1">
    <citation type="submission" date="2016-06" db="EMBL/GenBank/DDBJ databases">
        <title>Parallel loss of symbiosis genes in relatives of nitrogen-fixing non-legume Parasponia.</title>
        <authorList>
            <person name="Van Velzen R."/>
            <person name="Holmer R."/>
            <person name="Bu F."/>
            <person name="Rutten L."/>
            <person name="Van Zeijl A."/>
            <person name="Liu W."/>
            <person name="Santuari L."/>
            <person name="Cao Q."/>
            <person name="Sharma T."/>
            <person name="Shen D."/>
            <person name="Roswanjaya Y."/>
            <person name="Wardhani T."/>
            <person name="Kalhor M.S."/>
            <person name="Jansen J."/>
            <person name="Van den Hoogen J."/>
            <person name="Gungor B."/>
            <person name="Hartog M."/>
            <person name="Hontelez J."/>
            <person name="Verver J."/>
            <person name="Yang W.-C."/>
            <person name="Schijlen E."/>
            <person name="Repin R."/>
            <person name="Schilthuizen M."/>
            <person name="Schranz E."/>
            <person name="Heidstra R."/>
            <person name="Miyata K."/>
            <person name="Fedorova E."/>
            <person name="Kohlen W."/>
            <person name="Bisseling T."/>
            <person name="Smit S."/>
            <person name="Geurts R."/>
        </authorList>
    </citation>
    <scope>NUCLEOTIDE SEQUENCE [LARGE SCALE GENOMIC DNA]</scope>
    <source>
        <strain evidence="3">cv. RG33-2</strain>
    </source>
</reference>
<feature type="compositionally biased region" description="Basic and acidic residues" evidence="1">
    <location>
        <begin position="16"/>
        <end position="30"/>
    </location>
</feature>
<name>A0A2P5FG74_TREOI</name>
<organism evidence="2 3">
    <name type="scientific">Trema orientale</name>
    <name type="common">Charcoal tree</name>
    <name type="synonym">Celtis orientalis</name>
    <dbReference type="NCBI Taxonomy" id="63057"/>
    <lineage>
        <taxon>Eukaryota</taxon>
        <taxon>Viridiplantae</taxon>
        <taxon>Streptophyta</taxon>
        <taxon>Embryophyta</taxon>
        <taxon>Tracheophyta</taxon>
        <taxon>Spermatophyta</taxon>
        <taxon>Magnoliopsida</taxon>
        <taxon>eudicotyledons</taxon>
        <taxon>Gunneridae</taxon>
        <taxon>Pentapetalae</taxon>
        <taxon>rosids</taxon>
        <taxon>fabids</taxon>
        <taxon>Rosales</taxon>
        <taxon>Cannabaceae</taxon>
        <taxon>Trema</taxon>
    </lineage>
</organism>
<evidence type="ECO:0000313" key="3">
    <source>
        <dbReference type="Proteomes" id="UP000237000"/>
    </source>
</evidence>
<evidence type="ECO:0000256" key="1">
    <source>
        <dbReference type="SAM" id="MobiDB-lite"/>
    </source>
</evidence>
<dbReference type="Proteomes" id="UP000237000">
    <property type="component" value="Unassembled WGS sequence"/>
</dbReference>
<dbReference type="EMBL" id="JXTC01000036">
    <property type="protein sequence ID" value="PON96789.1"/>
    <property type="molecule type" value="Genomic_DNA"/>
</dbReference>
<sequence>MAMTVSAGARGGEGFRMSEKDNWGREGKGEEIEKPLMEIELFSCPPSLNGKAVLSSEIKSILRPCT</sequence>
<comment type="caution">
    <text evidence="2">The sequence shown here is derived from an EMBL/GenBank/DDBJ whole genome shotgun (WGS) entry which is preliminary data.</text>
</comment>
<gene>
    <name evidence="2" type="ORF">TorRG33x02_074930</name>
</gene>
<keyword evidence="3" id="KW-1185">Reference proteome</keyword>
<evidence type="ECO:0000313" key="2">
    <source>
        <dbReference type="EMBL" id="PON96789.1"/>
    </source>
</evidence>
<dbReference type="AlphaFoldDB" id="A0A2P5FG74"/>
<accession>A0A2P5FG74</accession>
<proteinExistence type="predicted"/>
<dbReference type="InParanoid" id="A0A2P5FG74"/>
<protein>
    <submittedName>
        <fullName evidence="2">Uncharacterized protein</fullName>
    </submittedName>
</protein>